<dbReference type="EMBL" id="BGPR01017004">
    <property type="protein sequence ID" value="GBN74847.1"/>
    <property type="molecule type" value="Genomic_DNA"/>
</dbReference>
<dbReference type="OrthoDB" id="8070015at2759"/>
<proteinExistence type="predicted"/>
<keyword evidence="3" id="KW-1185">Reference proteome</keyword>
<evidence type="ECO:0000313" key="3">
    <source>
        <dbReference type="Proteomes" id="UP000499080"/>
    </source>
</evidence>
<evidence type="ECO:0000313" key="2">
    <source>
        <dbReference type="EMBL" id="GBN74848.1"/>
    </source>
</evidence>
<reference evidence="1 3" key="1">
    <citation type="journal article" date="2019" name="Sci. Rep.">
        <title>Orb-weaving spider Araneus ventricosus genome elucidates the spidroin gene catalogue.</title>
        <authorList>
            <person name="Kono N."/>
            <person name="Nakamura H."/>
            <person name="Ohtoshi R."/>
            <person name="Moran D.A.P."/>
            <person name="Shinohara A."/>
            <person name="Yoshida Y."/>
            <person name="Fujiwara M."/>
            <person name="Mori M."/>
            <person name="Tomita M."/>
            <person name="Arakawa K."/>
        </authorList>
    </citation>
    <scope>NUCLEOTIDE SEQUENCE [LARGE SCALE GENOMIC DNA]</scope>
</reference>
<sequence>MNQTNLFRRRRANMAQRHHKYFADETKTRTQELGCLQILLMTSGAYQWSAKLNDNNTVFQAELTALHEAVYDCATHLPKPQIPLKYIDTMSIQYSVQ</sequence>
<organism evidence="1 3">
    <name type="scientific">Araneus ventricosus</name>
    <name type="common">Orbweaver spider</name>
    <name type="synonym">Epeira ventricosa</name>
    <dbReference type="NCBI Taxonomy" id="182803"/>
    <lineage>
        <taxon>Eukaryota</taxon>
        <taxon>Metazoa</taxon>
        <taxon>Ecdysozoa</taxon>
        <taxon>Arthropoda</taxon>
        <taxon>Chelicerata</taxon>
        <taxon>Arachnida</taxon>
        <taxon>Araneae</taxon>
        <taxon>Araneomorphae</taxon>
        <taxon>Entelegynae</taxon>
        <taxon>Araneoidea</taxon>
        <taxon>Araneidae</taxon>
        <taxon>Araneus</taxon>
    </lineage>
</organism>
<accession>A0A4Y2RGE1</accession>
<name>A0A4Y2RGE1_ARAVE</name>
<comment type="caution">
    <text evidence="1">The sequence shown here is derived from an EMBL/GenBank/DDBJ whole genome shotgun (WGS) entry which is preliminary data.</text>
</comment>
<dbReference type="Proteomes" id="UP000499080">
    <property type="component" value="Unassembled WGS sequence"/>
</dbReference>
<protein>
    <submittedName>
        <fullName evidence="1">Uncharacterized protein</fullName>
    </submittedName>
</protein>
<dbReference type="EMBL" id="BGPR01017004">
    <property type="protein sequence ID" value="GBN74848.1"/>
    <property type="molecule type" value="Genomic_DNA"/>
</dbReference>
<gene>
    <name evidence="1" type="ORF">AVEN_252646_1</name>
    <name evidence="2" type="ORF">AVEN_252647_1</name>
</gene>
<dbReference type="AlphaFoldDB" id="A0A4Y2RGE1"/>
<evidence type="ECO:0000313" key="1">
    <source>
        <dbReference type="EMBL" id="GBN74847.1"/>
    </source>
</evidence>